<evidence type="ECO:0000313" key="8">
    <source>
        <dbReference type="Proteomes" id="UP000233551"/>
    </source>
</evidence>
<dbReference type="AlphaFoldDB" id="A0A218W097"/>
<keyword evidence="1" id="KW-0732">Signal</keyword>
<reference evidence="5" key="2">
    <citation type="submission" date="2017-06" db="EMBL/GenBank/DDBJ databases">
        <title>The pomegranate genome and the genomics of punicalagin biosynthesis.</title>
        <authorList>
            <person name="Xu C."/>
        </authorList>
    </citation>
    <scope>NUCLEOTIDE SEQUENCE [LARGE SCALE GENOMIC DNA]</scope>
    <source>
        <tissue evidence="5">Fresh leaf</tissue>
    </source>
</reference>
<evidence type="ECO:0000313" key="7">
    <source>
        <dbReference type="Proteomes" id="UP000197138"/>
    </source>
</evidence>
<dbReference type="PANTHER" id="PTHR32444:SF247">
    <property type="entry name" value="OS01G0958200 PROTEIN"/>
    <property type="match status" value="1"/>
</dbReference>
<reference evidence="7" key="1">
    <citation type="journal article" date="2017" name="Plant J.">
        <title>The pomegranate (Punica granatum L.) genome and the genomics of punicalagin biosynthesis.</title>
        <authorList>
            <person name="Qin G."/>
            <person name="Xu C."/>
            <person name="Ming R."/>
            <person name="Tang H."/>
            <person name="Guyot R."/>
            <person name="Kramer E.M."/>
            <person name="Hu Y."/>
            <person name="Yi X."/>
            <person name="Qi Y."/>
            <person name="Xu X."/>
            <person name="Gao Z."/>
            <person name="Pan H."/>
            <person name="Jian J."/>
            <person name="Tian Y."/>
            <person name="Yue Z."/>
            <person name="Xu Y."/>
        </authorList>
    </citation>
    <scope>NUCLEOTIDE SEQUENCE [LARGE SCALE GENOMIC DNA]</scope>
    <source>
        <strain evidence="7">cv. Dabenzi</strain>
    </source>
</reference>
<keyword evidence="3" id="KW-0325">Glycoprotein</keyword>
<dbReference type="Proteomes" id="UP000197138">
    <property type="component" value="Unassembled WGS sequence"/>
</dbReference>
<dbReference type="Proteomes" id="UP000233551">
    <property type="component" value="Unassembled WGS sequence"/>
</dbReference>
<dbReference type="STRING" id="22663.A0A218W097"/>
<sequence length="101" mass="11254">MSFAVAWGADTLEAGNTLRDWEFLDSPDQHFQLKFFSPSFSTNRYLGIQYTQGSVTRIVWVANRARPLTDSSGVLNLIRDGVLLIGYNGNSIVVNSDSIRP</sequence>
<dbReference type="SMART" id="SM00108">
    <property type="entry name" value="B_lectin"/>
    <property type="match status" value="1"/>
</dbReference>
<accession>A0A218W097</accession>
<keyword evidence="8" id="KW-1185">Reference proteome</keyword>
<dbReference type="SUPFAM" id="SSF51110">
    <property type="entry name" value="alpha-D-mannose-specific plant lectins"/>
    <property type="match status" value="1"/>
</dbReference>
<proteinExistence type="predicted"/>
<dbReference type="Gene3D" id="2.90.10.10">
    <property type="entry name" value="Bulb-type lectin domain"/>
    <property type="match status" value="1"/>
</dbReference>
<dbReference type="PANTHER" id="PTHR32444">
    <property type="entry name" value="BULB-TYPE LECTIN DOMAIN-CONTAINING PROTEIN"/>
    <property type="match status" value="1"/>
</dbReference>
<evidence type="ECO:0000259" key="4">
    <source>
        <dbReference type="PROSITE" id="PS50927"/>
    </source>
</evidence>
<keyword evidence="2" id="KW-1015">Disulfide bond</keyword>
<evidence type="ECO:0000256" key="1">
    <source>
        <dbReference type="ARBA" id="ARBA00022729"/>
    </source>
</evidence>
<reference evidence="6 8" key="3">
    <citation type="submission" date="2017-11" db="EMBL/GenBank/DDBJ databases">
        <title>De-novo sequencing of pomegranate (Punica granatum L.) genome.</title>
        <authorList>
            <person name="Akparov Z."/>
            <person name="Amiraslanov A."/>
            <person name="Hajiyeva S."/>
            <person name="Abbasov M."/>
            <person name="Kaur K."/>
            <person name="Hamwieh A."/>
            <person name="Solovyev V."/>
            <person name="Salamov A."/>
            <person name="Braich B."/>
            <person name="Kosarev P."/>
            <person name="Mahmoud A."/>
            <person name="Hajiyev E."/>
            <person name="Babayeva S."/>
            <person name="Izzatullayeva V."/>
            <person name="Mammadov A."/>
            <person name="Mammadov A."/>
            <person name="Sharifova S."/>
            <person name="Ojaghi J."/>
            <person name="Eynullazada K."/>
            <person name="Bayramov B."/>
            <person name="Abdulazimova A."/>
            <person name="Shahmuradov I."/>
        </authorList>
    </citation>
    <scope>NUCLEOTIDE SEQUENCE [LARGE SCALE GENOMIC DNA]</scope>
    <source>
        <strain evidence="6">AG2017</strain>
        <strain evidence="8">cv. AG2017</strain>
        <tissue evidence="6">Leaf</tissue>
    </source>
</reference>
<dbReference type="EMBL" id="MTKT01005556">
    <property type="protein sequence ID" value="OWM65973.1"/>
    <property type="molecule type" value="Genomic_DNA"/>
</dbReference>
<dbReference type="EMBL" id="PGOL01000658">
    <property type="protein sequence ID" value="PKI66729.1"/>
    <property type="molecule type" value="Genomic_DNA"/>
</dbReference>
<evidence type="ECO:0000313" key="5">
    <source>
        <dbReference type="EMBL" id="OWM65973.1"/>
    </source>
</evidence>
<organism evidence="5 7">
    <name type="scientific">Punica granatum</name>
    <name type="common">Pomegranate</name>
    <dbReference type="NCBI Taxonomy" id="22663"/>
    <lineage>
        <taxon>Eukaryota</taxon>
        <taxon>Viridiplantae</taxon>
        <taxon>Streptophyta</taxon>
        <taxon>Embryophyta</taxon>
        <taxon>Tracheophyta</taxon>
        <taxon>Spermatophyta</taxon>
        <taxon>Magnoliopsida</taxon>
        <taxon>eudicotyledons</taxon>
        <taxon>Gunneridae</taxon>
        <taxon>Pentapetalae</taxon>
        <taxon>rosids</taxon>
        <taxon>malvids</taxon>
        <taxon>Myrtales</taxon>
        <taxon>Lythraceae</taxon>
        <taxon>Punica</taxon>
    </lineage>
</organism>
<dbReference type="InterPro" id="IPR001480">
    <property type="entry name" value="Bulb-type_lectin_dom"/>
</dbReference>
<gene>
    <name evidence="5" type="ORF">CDL15_Pgr015398</name>
    <name evidence="6" type="ORF">CRG98_012924</name>
</gene>
<name>A0A218W097_PUNGR</name>
<feature type="domain" description="Bulb-type lectin" evidence="4">
    <location>
        <begin position="9"/>
        <end position="101"/>
    </location>
</feature>
<protein>
    <recommendedName>
        <fullName evidence="4">Bulb-type lectin domain-containing protein</fullName>
    </recommendedName>
</protein>
<comment type="caution">
    <text evidence="5">The sequence shown here is derived from an EMBL/GenBank/DDBJ whole genome shotgun (WGS) entry which is preliminary data.</text>
</comment>
<evidence type="ECO:0000256" key="2">
    <source>
        <dbReference type="ARBA" id="ARBA00023157"/>
    </source>
</evidence>
<dbReference type="InterPro" id="IPR036426">
    <property type="entry name" value="Bulb-type_lectin_dom_sf"/>
</dbReference>
<evidence type="ECO:0000313" key="6">
    <source>
        <dbReference type="EMBL" id="PKI66729.1"/>
    </source>
</evidence>
<evidence type="ECO:0000256" key="3">
    <source>
        <dbReference type="ARBA" id="ARBA00023180"/>
    </source>
</evidence>
<dbReference type="PROSITE" id="PS50927">
    <property type="entry name" value="BULB_LECTIN"/>
    <property type="match status" value="1"/>
</dbReference>